<organism evidence="4 5">
    <name type="scientific">Kitasatospora viridis</name>
    <dbReference type="NCBI Taxonomy" id="281105"/>
    <lineage>
        <taxon>Bacteria</taxon>
        <taxon>Bacillati</taxon>
        <taxon>Actinomycetota</taxon>
        <taxon>Actinomycetes</taxon>
        <taxon>Kitasatosporales</taxon>
        <taxon>Streptomycetaceae</taxon>
        <taxon>Kitasatospora</taxon>
    </lineage>
</organism>
<feature type="domain" description="Metallo-beta-lactamase" evidence="3">
    <location>
        <begin position="14"/>
        <end position="222"/>
    </location>
</feature>
<dbReference type="Gene3D" id="3.60.15.10">
    <property type="entry name" value="Ribonuclease Z/Hydroxyacylglutathione hydrolase-like"/>
    <property type="match status" value="1"/>
</dbReference>
<keyword evidence="1" id="KW-0540">Nuclease</keyword>
<dbReference type="Gene3D" id="3.40.50.10710">
    <property type="entry name" value="Metallo-hydrolase/oxidoreductase"/>
    <property type="match status" value="1"/>
</dbReference>
<dbReference type="InterPro" id="IPR011108">
    <property type="entry name" value="RMMBL"/>
</dbReference>
<dbReference type="GO" id="GO:0003723">
    <property type="term" value="F:RNA binding"/>
    <property type="evidence" value="ECO:0007669"/>
    <property type="project" value="UniProtKB-KW"/>
</dbReference>
<dbReference type="GO" id="GO:0004527">
    <property type="term" value="F:exonuclease activity"/>
    <property type="evidence" value="ECO:0007669"/>
    <property type="project" value="UniProtKB-KW"/>
</dbReference>
<evidence type="ECO:0000313" key="4">
    <source>
        <dbReference type="EMBL" id="TWF73099.1"/>
    </source>
</evidence>
<dbReference type="OrthoDB" id="9803916at2"/>
<sequence length="422" mass="45735">MATIEFWGGIGVIGGSKILVQQDEYRVLLDIGIDIPSGGDLFRLPVRPRPGRELADRLRLNAAPALPGLFDPAALDAGSPLAEPVGQTAVFVSHPHIDHVGLAGFVRPDVPVHAHTDAVDVLTALAATGQGLTHGEPDWRRLTSGQKVTVGPLEVECLPVDHDVPGASGYLVHTPDGTLAFPGDYRFHGHHPERSWEFIDRAADSAVLVTEGTTLGWDSSGRQRDETDVARDFADALERTPGLVLLSLYPRDVDRVRAFLEIADAAGRRIVFTERIAAFLRLVGVPEALSPAEVPTSELHAEPGRYVLMPDPDDLPSLLDLPVGDDYPMSCLVHANGEPLGPFEPRWAPFTDWLTALGIPLRQIGCSGHASQDDLHHMLERMRPGSVFPIHTTAPTRLHPPRGVRRVQAAYGARYTFDGEAV</sequence>
<accession>A0A561SE05</accession>
<dbReference type="InterPro" id="IPR036866">
    <property type="entry name" value="RibonucZ/Hydroxyglut_hydro"/>
</dbReference>
<dbReference type="RefSeq" id="WP_145911072.1">
    <property type="nucleotide sequence ID" value="NZ_BAAAMZ010000005.1"/>
</dbReference>
<evidence type="ECO:0000256" key="1">
    <source>
        <dbReference type="ARBA" id="ARBA00022839"/>
    </source>
</evidence>
<dbReference type="CDD" id="cd07732">
    <property type="entry name" value="metallo-hydrolase-like_MBL-fold"/>
    <property type="match status" value="1"/>
</dbReference>
<dbReference type="AlphaFoldDB" id="A0A561SE05"/>
<reference evidence="4 5" key="1">
    <citation type="submission" date="2019-06" db="EMBL/GenBank/DDBJ databases">
        <title>Sequencing the genomes of 1000 actinobacteria strains.</title>
        <authorList>
            <person name="Klenk H.-P."/>
        </authorList>
    </citation>
    <scope>NUCLEOTIDE SEQUENCE [LARGE SCALE GENOMIC DNA]</scope>
    <source>
        <strain evidence="4 5">DSM 44826</strain>
    </source>
</reference>
<dbReference type="EMBL" id="VIWT01000006">
    <property type="protein sequence ID" value="TWF73099.1"/>
    <property type="molecule type" value="Genomic_DNA"/>
</dbReference>
<protein>
    <submittedName>
        <fullName evidence="4">Ribonuclease J</fullName>
    </submittedName>
</protein>
<dbReference type="Pfam" id="PF07521">
    <property type="entry name" value="RMMBL"/>
    <property type="match status" value="1"/>
</dbReference>
<evidence type="ECO:0000313" key="5">
    <source>
        <dbReference type="Proteomes" id="UP000317940"/>
    </source>
</evidence>
<dbReference type="InterPro" id="IPR042173">
    <property type="entry name" value="RNase_J_2"/>
</dbReference>
<gene>
    <name evidence="4" type="ORF">FHX73_16250</name>
</gene>
<keyword evidence="1" id="KW-0378">Hydrolase</keyword>
<dbReference type="SMART" id="SM00849">
    <property type="entry name" value="Lactamase_B"/>
    <property type="match status" value="1"/>
</dbReference>
<dbReference type="PANTHER" id="PTHR43694:SF1">
    <property type="entry name" value="RIBONUCLEASE J"/>
    <property type="match status" value="1"/>
</dbReference>
<dbReference type="PANTHER" id="PTHR43694">
    <property type="entry name" value="RIBONUCLEASE J"/>
    <property type="match status" value="1"/>
</dbReference>
<dbReference type="Pfam" id="PF12706">
    <property type="entry name" value="Lactamase_B_2"/>
    <property type="match status" value="1"/>
</dbReference>
<name>A0A561SE05_9ACTN</name>
<dbReference type="SUPFAM" id="SSF56281">
    <property type="entry name" value="Metallo-hydrolase/oxidoreductase"/>
    <property type="match status" value="1"/>
</dbReference>
<dbReference type="InterPro" id="IPR001279">
    <property type="entry name" value="Metallo-B-lactamas"/>
</dbReference>
<keyword evidence="5" id="KW-1185">Reference proteome</keyword>
<evidence type="ECO:0000256" key="2">
    <source>
        <dbReference type="ARBA" id="ARBA00022884"/>
    </source>
</evidence>
<keyword evidence="1" id="KW-0269">Exonuclease</keyword>
<proteinExistence type="predicted"/>
<comment type="caution">
    <text evidence="4">The sequence shown here is derived from an EMBL/GenBank/DDBJ whole genome shotgun (WGS) entry which is preliminary data.</text>
</comment>
<keyword evidence="2" id="KW-0694">RNA-binding</keyword>
<dbReference type="Proteomes" id="UP000317940">
    <property type="component" value="Unassembled WGS sequence"/>
</dbReference>
<evidence type="ECO:0000259" key="3">
    <source>
        <dbReference type="SMART" id="SM00849"/>
    </source>
</evidence>